<proteinExistence type="predicted"/>
<dbReference type="Proteomes" id="UP001596201">
    <property type="component" value="Unassembled WGS sequence"/>
</dbReference>
<accession>A0ABD5R8I5</accession>
<gene>
    <name evidence="1" type="ORF">ACFPJ5_05135</name>
</gene>
<evidence type="ECO:0000313" key="2">
    <source>
        <dbReference type="Proteomes" id="UP001596201"/>
    </source>
</evidence>
<dbReference type="EMBL" id="JBHSKX010000001">
    <property type="protein sequence ID" value="MFC5366313.1"/>
    <property type="molecule type" value="Genomic_DNA"/>
</dbReference>
<keyword evidence="1" id="KW-0540">Nuclease</keyword>
<keyword evidence="2" id="KW-1185">Reference proteome</keyword>
<sequence>MSTARPADETADGETVARALREAPFVRVLARADGDSLAASGLLARACRALDVPFQIRTTSAATADPTVTGNADATDESTDRDDDSLVLAVGHESAPADLVVPGEPTPASVTADETARVLGTDPDPVLTLAGVVARESVPGDAGSEDVLDTAVETGAVERRPGVAVPVADLGDGLAHTTLAHGPYSGEVERLRADLAELDLPAELDDDAHRTVASLVAVQTATDADATPRSAEAVERLLRPYATPDAPFATLGGYADVLDAVARERPGTGVALALGHDAREAALSAWREHALVAHRALREATTGRYDGLFVARVETEVDHTTLGTVARLCRDFRSPEPTVLVVGDDGAAAASVDPVGVGRALSAAVAELGGTAGGTTRTGEARFEAPTKEFIAAFREAL</sequence>
<dbReference type="RefSeq" id="WP_227228336.1">
    <property type="nucleotide sequence ID" value="NZ_JAJCVJ010000001.1"/>
</dbReference>
<name>A0ABD5R8I5_9EURY</name>
<comment type="caution">
    <text evidence="1">The sequence shown here is derived from an EMBL/GenBank/DDBJ whole genome shotgun (WGS) entry which is preliminary data.</text>
</comment>
<protein>
    <submittedName>
        <fullName evidence="1">Exonuclease RecJ</fullName>
    </submittedName>
</protein>
<dbReference type="AlphaFoldDB" id="A0ABD5R8I5"/>
<evidence type="ECO:0000313" key="1">
    <source>
        <dbReference type="EMBL" id="MFC5366313.1"/>
    </source>
</evidence>
<dbReference type="GO" id="GO:0004527">
    <property type="term" value="F:exonuclease activity"/>
    <property type="evidence" value="ECO:0007669"/>
    <property type="project" value="UniProtKB-KW"/>
</dbReference>
<keyword evidence="1" id="KW-0378">Hydrolase</keyword>
<reference evidence="1 2" key="1">
    <citation type="journal article" date="2019" name="Int. J. Syst. Evol. Microbiol.">
        <title>The Global Catalogue of Microorganisms (GCM) 10K type strain sequencing project: providing services to taxonomists for standard genome sequencing and annotation.</title>
        <authorList>
            <consortium name="The Broad Institute Genomics Platform"/>
            <consortium name="The Broad Institute Genome Sequencing Center for Infectious Disease"/>
            <person name="Wu L."/>
            <person name="Ma J."/>
        </authorList>
    </citation>
    <scope>NUCLEOTIDE SEQUENCE [LARGE SCALE GENOMIC DNA]</scope>
    <source>
        <strain evidence="1 2">CGMCC 1.12237</strain>
    </source>
</reference>
<organism evidence="1 2">
    <name type="scientific">Salinirubrum litoreum</name>
    <dbReference type="NCBI Taxonomy" id="1126234"/>
    <lineage>
        <taxon>Archaea</taxon>
        <taxon>Methanobacteriati</taxon>
        <taxon>Methanobacteriota</taxon>
        <taxon>Stenosarchaea group</taxon>
        <taxon>Halobacteria</taxon>
        <taxon>Halobacteriales</taxon>
        <taxon>Haloferacaceae</taxon>
        <taxon>Salinirubrum</taxon>
    </lineage>
</organism>
<keyword evidence="1" id="KW-0269">Exonuclease</keyword>